<dbReference type="PRINTS" id="PR00081">
    <property type="entry name" value="GDHRDH"/>
</dbReference>
<dbReference type="InterPro" id="IPR002347">
    <property type="entry name" value="SDR_fam"/>
</dbReference>
<gene>
    <name evidence="5" type="ORF">TCE0_043f15564</name>
</gene>
<dbReference type="SUPFAM" id="SSF51735">
    <property type="entry name" value="NAD(P)-binding Rossmann-fold domains"/>
    <property type="match status" value="1"/>
</dbReference>
<dbReference type="AlphaFoldDB" id="A0A0B8N5M5"/>
<organism evidence="5 6">
    <name type="scientific">Talaromyces pinophilus</name>
    <name type="common">Penicillium pinophilum</name>
    <dbReference type="NCBI Taxonomy" id="128442"/>
    <lineage>
        <taxon>Eukaryota</taxon>
        <taxon>Fungi</taxon>
        <taxon>Dikarya</taxon>
        <taxon>Ascomycota</taxon>
        <taxon>Pezizomycotina</taxon>
        <taxon>Eurotiomycetes</taxon>
        <taxon>Eurotiomycetidae</taxon>
        <taxon>Eurotiales</taxon>
        <taxon>Trichocomaceae</taxon>
        <taxon>Talaromyces</taxon>
        <taxon>Talaromyces sect. Talaromyces</taxon>
    </lineage>
</organism>
<protein>
    <submittedName>
        <fullName evidence="5">Short-chain dehydrogenase</fullName>
    </submittedName>
</protein>
<dbReference type="InterPro" id="IPR036291">
    <property type="entry name" value="NAD(P)-bd_dom_sf"/>
</dbReference>
<dbReference type="EMBL" id="DF933839">
    <property type="protein sequence ID" value="GAM41989.1"/>
    <property type="molecule type" value="Genomic_DNA"/>
</dbReference>
<comment type="similarity">
    <text evidence="1 4">Belongs to the short-chain dehydrogenases/reductases (SDR) family.</text>
</comment>
<keyword evidence="3" id="KW-0560">Oxidoreductase</keyword>
<dbReference type="CDD" id="cd05233">
    <property type="entry name" value="SDR_c"/>
    <property type="match status" value="1"/>
</dbReference>
<dbReference type="PANTHER" id="PTHR43639:SF1">
    <property type="entry name" value="SHORT-CHAIN DEHYDROGENASE_REDUCTASE FAMILY PROTEIN"/>
    <property type="match status" value="1"/>
</dbReference>
<reference evidence="6" key="1">
    <citation type="journal article" date="2015" name="Genome Announc.">
        <title>Draft genome sequence of Talaromyces cellulolyticus strain Y-94, a source of lignocellulosic biomass-degrading enzymes.</title>
        <authorList>
            <person name="Fujii T."/>
            <person name="Koike H."/>
            <person name="Sawayama S."/>
            <person name="Yano S."/>
            <person name="Inoue H."/>
        </authorList>
    </citation>
    <scope>NUCLEOTIDE SEQUENCE [LARGE SCALE GENOMIC DNA]</scope>
    <source>
        <strain evidence="6">Y-94</strain>
    </source>
</reference>
<dbReference type="PROSITE" id="PS00061">
    <property type="entry name" value="ADH_SHORT"/>
    <property type="match status" value="1"/>
</dbReference>
<evidence type="ECO:0000313" key="6">
    <source>
        <dbReference type="Proteomes" id="UP000053095"/>
    </source>
</evidence>
<dbReference type="InterPro" id="IPR020904">
    <property type="entry name" value="Sc_DH/Rdtase_CS"/>
</dbReference>
<name>A0A0B8N5M5_TALPI</name>
<dbReference type="Proteomes" id="UP000053095">
    <property type="component" value="Unassembled WGS sequence"/>
</dbReference>
<keyword evidence="2" id="KW-0521">NADP</keyword>
<sequence length="284" mass="30190">MPADTLSLAGKVAIVTGSGRENGIGAGIAFSLARNGAAVTINYVSESSTARAEKVAQKIRDAGGKATIIRASVDEEGAKKLVEGTLKAFETDHIDILGETSICFFVEMTRQILFLIDEYIVNNAGIGYVGSTMDLTTEQIRQTFEVNLYGPMFMVRAVVPHMPAGGRIINISSTSAKMPLAAYNVYGTSKAALDYLTAVWAGEFGKSHGITVNSIGPGLVETDIIPDDPEFRKQAVDPMLDLTRAAYRTGTIEDIGDSVLLIVSEKARWITAQHVSASGGITAL</sequence>
<evidence type="ECO:0000256" key="1">
    <source>
        <dbReference type="ARBA" id="ARBA00006484"/>
    </source>
</evidence>
<keyword evidence="6" id="KW-1185">Reference proteome</keyword>
<proteinExistence type="inferred from homology"/>
<evidence type="ECO:0000256" key="4">
    <source>
        <dbReference type="RuleBase" id="RU000363"/>
    </source>
</evidence>
<dbReference type="PANTHER" id="PTHR43639">
    <property type="entry name" value="OXIDOREDUCTASE, SHORT-CHAIN DEHYDROGENASE/REDUCTASE FAMILY (AFU_ORTHOLOGUE AFUA_5G02870)"/>
    <property type="match status" value="1"/>
</dbReference>
<evidence type="ECO:0000313" key="5">
    <source>
        <dbReference type="EMBL" id="GAM41989.1"/>
    </source>
</evidence>
<accession>A0A0B8N5M5</accession>
<dbReference type="Gene3D" id="3.40.50.720">
    <property type="entry name" value="NAD(P)-binding Rossmann-like Domain"/>
    <property type="match status" value="1"/>
</dbReference>
<dbReference type="PRINTS" id="PR00080">
    <property type="entry name" value="SDRFAMILY"/>
</dbReference>
<evidence type="ECO:0000256" key="2">
    <source>
        <dbReference type="ARBA" id="ARBA00022857"/>
    </source>
</evidence>
<dbReference type="GO" id="GO:0016491">
    <property type="term" value="F:oxidoreductase activity"/>
    <property type="evidence" value="ECO:0007669"/>
    <property type="project" value="UniProtKB-KW"/>
</dbReference>
<dbReference type="Pfam" id="PF00106">
    <property type="entry name" value="adh_short"/>
    <property type="match status" value="1"/>
</dbReference>
<evidence type="ECO:0000256" key="3">
    <source>
        <dbReference type="ARBA" id="ARBA00023002"/>
    </source>
</evidence>